<dbReference type="InterPro" id="IPR006584">
    <property type="entry name" value="Cellulose-bd_IV"/>
</dbReference>
<evidence type="ECO:0000313" key="5">
    <source>
        <dbReference type="Proteomes" id="UP000266841"/>
    </source>
</evidence>
<evidence type="ECO:0000256" key="2">
    <source>
        <dbReference type="SAM" id="MobiDB-lite"/>
    </source>
</evidence>
<name>K0RNF8_THAOC</name>
<dbReference type="SMART" id="SM00606">
    <property type="entry name" value="CBD_IV"/>
    <property type="match status" value="1"/>
</dbReference>
<dbReference type="InterPro" id="IPR008979">
    <property type="entry name" value="Galactose-bd-like_sf"/>
</dbReference>
<accession>K0RNF8</accession>
<feature type="domain" description="CBM6" evidence="3">
    <location>
        <begin position="1139"/>
        <end position="1258"/>
    </location>
</feature>
<evidence type="ECO:0000313" key="4">
    <source>
        <dbReference type="EMBL" id="EJK55288.1"/>
    </source>
</evidence>
<dbReference type="InterPro" id="IPR041342">
    <property type="entry name" value="CBM35"/>
</dbReference>
<evidence type="ECO:0000259" key="3">
    <source>
        <dbReference type="PROSITE" id="PS51175"/>
    </source>
</evidence>
<dbReference type="PROSITE" id="PS50231">
    <property type="entry name" value="RICIN_B_LECTIN"/>
    <property type="match status" value="4"/>
</dbReference>
<feature type="region of interest" description="Disordered" evidence="2">
    <location>
        <begin position="17"/>
        <end position="58"/>
    </location>
</feature>
<dbReference type="SUPFAM" id="SSF50370">
    <property type="entry name" value="Ricin B-like lectins"/>
    <property type="match status" value="2"/>
</dbReference>
<organism evidence="4 5">
    <name type="scientific">Thalassiosira oceanica</name>
    <name type="common">Marine diatom</name>
    <dbReference type="NCBI Taxonomy" id="159749"/>
    <lineage>
        <taxon>Eukaryota</taxon>
        <taxon>Sar</taxon>
        <taxon>Stramenopiles</taxon>
        <taxon>Ochrophyta</taxon>
        <taxon>Bacillariophyta</taxon>
        <taxon>Coscinodiscophyceae</taxon>
        <taxon>Thalassiosirophycidae</taxon>
        <taxon>Thalassiosirales</taxon>
        <taxon>Thalassiosiraceae</taxon>
        <taxon>Thalassiosira</taxon>
    </lineage>
</organism>
<dbReference type="PROSITE" id="PS51175">
    <property type="entry name" value="CBM6"/>
    <property type="match status" value="2"/>
</dbReference>
<gene>
    <name evidence="4" type="ORF">THAOC_24993</name>
</gene>
<feature type="compositionally biased region" description="Basic and acidic residues" evidence="2">
    <location>
        <begin position="17"/>
        <end position="31"/>
    </location>
</feature>
<comment type="caution">
    <text evidence="4">The sequence shown here is derived from an EMBL/GenBank/DDBJ whole genome shotgun (WGS) entry which is preliminary data.</text>
</comment>
<dbReference type="Pfam" id="PF03422">
    <property type="entry name" value="CBM_6"/>
    <property type="match status" value="1"/>
</dbReference>
<dbReference type="Pfam" id="PF00652">
    <property type="entry name" value="Ricin_B_lectin"/>
    <property type="match status" value="1"/>
</dbReference>
<dbReference type="InterPro" id="IPR005084">
    <property type="entry name" value="CBM6"/>
</dbReference>
<proteinExistence type="predicted"/>
<dbReference type="SUPFAM" id="SSF49785">
    <property type="entry name" value="Galactose-binding domain-like"/>
    <property type="match status" value="2"/>
</dbReference>
<feature type="non-terminal residue" evidence="4">
    <location>
        <position position="1"/>
    </location>
</feature>
<dbReference type="Proteomes" id="UP000266841">
    <property type="component" value="Unassembled WGS sequence"/>
</dbReference>
<dbReference type="GO" id="GO:0030246">
    <property type="term" value="F:carbohydrate binding"/>
    <property type="evidence" value="ECO:0007669"/>
    <property type="project" value="InterPro"/>
</dbReference>
<dbReference type="Gene3D" id="2.80.10.50">
    <property type="match status" value="2"/>
</dbReference>
<dbReference type="Gene3D" id="2.60.120.260">
    <property type="entry name" value="Galactose-binding domain-like"/>
    <property type="match status" value="2"/>
</dbReference>
<dbReference type="Pfam" id="PF18099">
    <property type="entry name" value="CBM_35_2"/>
    <property type="match status" value="1"/>
</dbReference>
<evidence type="ECO:0000256" key="1">
    <source>
        <dbReference type="ARBA" id="ARBA00022729"/>
    </source>
</evidence>
<reference evidence="4 5" key="1">
    <citation type="journal article" date="2012" name="Genome Biol.">
        <title>Genome and low-iron response of an oceanic diatom adapted to chronic iron limitation.</title>
        <authorList>
            <person name="Lommer M."/>
            <person name="Specht M."/>
            <person name="Roy A.S."/>
            <person name="Kraemer L."/>
            <person name="Andreson R."/>
            <person name="Gutowska M.A."/>
            <person name="Wolf J."/>
            <person name="Bergner S.V."/>
            <person name="Schilhabel M.B."/>
            <person name="Klostermeier U.C."/>
            <person name="Beiko R.G."/>
            <person name="Rosenstiel P."/>
            <person name="Hippler M."/>
            <person name="Laroche J."/>
        </authorList>
    </citation>
    <scope>NUCLEOTIDE SEQUENCE [LARGE SCALE GENOMIC DNA]</scope>
    <source>
        <strain evidence="4 5">CCMP1005</strain>
    </source>
</reference>
<dbReference type="InterPro" id="IPR000772">
    <property type="entry name" value="Ricin_B_lectin"/>
</dbReference>
<dbReference type="InterPro" id="IPR035992">
    <property type="entry name" value="Ricin_B-like_lectins"/>
</dbReference>
<protein>
    <recommendedName>
        <fullName evidence="3">CBM6 domain-containing protein</fullName>
    </recommendedName>
</protein>
<feature type="domain" description="CBM6" evidence="3">
    <location>
        <begin position="354"/>
        <end position="471"/>
    </location>
</feature>
<keyword evidence="5" id="KW-1185">Reference proteome</keyword>
<dbReference type="CDD" id="cd00161">
    <property type="entry name" value="beta-trefoil_Ricin-like"/>
    <property type="match status" value="1"/>
</dbReference>
<dbReference type="EMBL" id="AGNL01034386">
    <property type="protein sequence ID" value="EJK55288.1"/>
    <property type="molecule type" value="Genomic_DNA"/>
</dbReference>
<sequence>PQFDWCQFDWRMASRKRDSPLIHHQDSHESATSEEVTGEPIWSSSPEEKGERGEEKLRRTKLSAWNPIGAATDSDCPLRDISHGALEGTCIDSKAQMCATFSTWLWPFNNAFPDDHEGCSQRSDLSHLVGATCDGLWCHYALECGRMPPITSTPTLHVKSTSGPLGSGHVSEKMMEENPKRASGIAPKCYSCAGTCDHCLVAPAGIGEESEGPLCTGGLPPSDLADGFEGLAQVSAGSQVGIQVKLIAPQGNERRCKVVSWEWKEEYEYTRAWSYWTNWTTNNEMNNFHVDYRASAKLVSEFPDCASSDSSEKPDKCAADEFCAERVGADASDKASDVVDSDLGEKRTPPLTPALYEAESARHDDGSSVKGGWYIDMGGQGSWVEFSGVQSSAGGACTLNFQYTFWSSSSRKCSVEVNGVNVGSVTFASTGAWTTWESKSFDATCAQGTNTIRITATTSQGGPHLDYLKVTEGTSLEVTEGTTGSGGSWILDSYGRLRSQVDENYCVEGGQSVQEYDPLFVWKCHDDEHARWTVEDDGRIKNKGHGFYIGVSDGCKGVASGKALQLHTNMSTNDRSNCRDQQRWKTNIVSKIPGCSGTPSRGVNYCAAGEKDYPKGSVSQMSGERFIVMAAKDAKGRAISIENGYPMCQNFRKIVLANRVENDRQKWFFRDDGRIESALCGGYFLTAGGCVHEYGAKENEIILRKEVGDNNKARPQRWKYEPIDLQTGKGGRLKSLVCPPRDGRDVVIGTMGGDGTDGSLDNGAQIEVFWDKNAYWQTFTFRNGEPLQVGAQVQILVRLVIHAILIKRPTLFIRGVRDSAKKTKEHKRSVRYKCSEKRYNIGITDKVDDEGCSEDGSTFRVQAHDGEIAPAWTDGHPPTTAPTHPRGASPTCIGEGLAVTHNCSNNESEIVILNTLSGKVLNIKGGNTVSCADGRDIILYSNSGVDWEKWKFKDDGTIESVHCHGKFLSVRECGVGSKVFLHSKSGSVRQKWDYTGGKLKSSDCDGMVVDVHLSSQNTHALIVINMINIELPSQLQNLGGDPAAELLPMSACQGDCDDDSDCLGVLKCFHREGDDPNLPPGCEEGSPMPTHYDYCYLPENRVYGESQWFRLEGRSRYKVGRKPEGIAAVAPVALKNFGDAHQAEDSDVATHDTGSSVTGGHINMGGQGSWVEFFNVQSSAGGACTLHFRYSNGRPPSRECSVEVNGVNVGSVTFASTGSWTTRRSKSFSATCAQGTNTIRITATTSHGGPDLDYLEVSQCFERSGLEPVPGCTGAGIEGQNYCYDPNWQLRIVPESDVKDLEERSARPTDNSDDVHIINMDEDTGILCLAIEKHSTASTATRKSRQGYNACLQYEKDVDGNKRLVLGICDDDNISFSWKVDRGHLLPLADTNSCLSRSHSSTNDKGLAVIEGCPSSNELDTLPSYTTVARDSDSENFVLFGDNNPDKHPELGALLLAGDVTKRYKVPQWTLSNEHLFEFSVIIPKPGKSHQICFVLGLGTTRKCMTVAGAGSSENWIKSENGQQFDSSKGIHRYQVLLKSVLSDYVGSTFSDIEFVQTLVDANNKPRSVIFDIRKPYTRSAASVTSRSTTELVVKLAIDPSADGLDGVEFDADVMTADKGGIFSIRVPTASKRLRWHTDASETSVAVTSLAPGQLYRIKLEPVRADGGKYAASDKEYRYSAEIILSASQMEGRINLMFKDNSVCEDAFAFTRQITSQDGLDRTKVESYSPNFAYLSLEECSGVDDIVAPDDLYADKVSHLVVGQSYSYCVNAVAGEYMTNTLALDGSFVKKSESACVDHTVRWESTATVHVSLSRNAGSLPVEDTVISWGEVSG</sequence>
<feature type="compositionally biased region" description="Basic and acidic residues" evidence="2">
    <location>
        <begin position="46"/>
        <end position="57"/>
    </location>
</feature>
<keyword evidence="1" id="KW-0732">Signal</keyword>